<dbReference type="Pfam" id="PF01557">
    <property type="entry name" value="FAA_hydrolase"/>
    <property type="match status" value="1"/>
</dbReference>
<dbReference type="InterPro" id="IPR036663">
    <property type="entry name" value="Fumarylacetoacetase_C_sf"/>
</dbReference>
<evidence type="ECO:0000313" key="4">
    <source>
        <dbReference type="Proteomes" id="UP001285263"/>
    </source>
</evidence>
<keyword evidence="1" id="KW-0456">Lyase</keyword>
<feature type="domain" description="Fumarylacetoacetase-like C-terminal" evidence="2">
    <location>
        <begin position="106"/>
        <end position="268"/>
    </location>
</feature>
<dbReference type="PANTHER" id="PTHR30143">
    <property type="entry name" value="ACID HYDRATASE"/>
    <property type="match status" value="1"/>
</dbReference>
<name>A0ABU5DFD8_9BURK</name>
<dbReference type="PANTHER" id="PTHR30143:SF0">
    <property type="entry name" value="2-KETO-4-PENTENOATE HYDRATASE"/>
    <property type="match status" value="1"/>
</dbReference>
<protein>
    <submittedName>
        <fullName evidence="3">Fumarylacetoacetate hydrolase family protein</fullName>
    </submittedName>
</protein>
<comment type="caution">
    <text evidence="3">The sequence shown here is derived from an EMBL/GenBank/DDBJ whole genome shotgun (WGS) entry which is preliminary data.</text>
</comment>
<sequence length="269" mass="29237">MSKKNPRPLPGNSRLLAINLAHAMSNRRHLKAQEWALDDEAVAYAVQDGLVDMFGWYEDEYTPQYWKSGGPSREARLTHAPLPPELVRQLAHAPDGVIDFSELGLTAPVAEAEIALRIGRPVARWEADTITPAAAAALIHSFTVSIEIVSSRWEEGSDAPALLRLADLQSNGALALGEWLPWQPGRDWSTQACSLRVNDEAPQHATGTHPLGDPAWGLAAWLKHVTRRGETVPAGSVVTTGAWIVRKDLKAGDRITVGFDDIGAVTTQL</sequence>
<proteinExistence type="predicted"/>
<keyword evidence="3" id="KW-0378">Hydrolase</keyword>
<dbReference type="SUPFAM" id="SSF56529">
    <property type="entry name" value="FAH"/>
    <property type="match status" value="1"/>
</dbReference>
<dbReference type="InterPro" id="IPR011234">
    <property type="entry name" value="Fumarylacetoacetase-like_C"/>
</dbReference>
<evidence type="ECO:0000313" key="3">
    <source>
        <dbReference type="EMBL" id="MDY0745003.1"/>
    </source>
</evidence>
<dbReference type="RefSeq" id="WP_320422909.1">
    <property type="nucleotide sequence ID" value="NZ_JAXCLA010000003.1"/>
</dbReference>
<dbReference type="EMBL" id="JAXCLA010000003">
    <property type="protein sequence ID" value="MDY0745003.1"/>
    <property type="molecule type" value="Genomic_DNA"/>
</dbReference>
<organism evidence="3 4">
    <name type="scientific">Roseateles agri</name>
    <dbReference type="NCBI Taxonomy" id="3098619"/>
    <lineage>
        <taxon>Bacteria</taxon>
        <taxon>Pseudomonadati</taxon>
        <taxon>Pseudomonadota</taxon>
        <taxon>Betaproteobacteria</taxon>
        <taxon>Burkholderiales</taxon>
        <taxon>Sphaerotilaceae</taxon>
        <taxon>Roseateles</taxon>
    </lineage>
</organism>
<dbReference type="InterPro" id="IPR050772">
    <property type="entry name" value="Hydratase-Decarb/MhpD_sf"/>
</dbReference>
<dbReference type="Proteomes" id="UP001285263">
    <property type="component" value="Unassembled WGS sequence"/>
</dbReference>
<reference evidence="3 4" key="1">
    <citation type="submission" date="2023-11" db="EMBL/GenBank/DDBJ databases">
        <title>Paucibacter sp. nov., isolated from fresh soil in Korea.</title>
        <authorList>
            <person name="Le N.T.T."/>
        </authorList>
    </citation>
    <scope>NUCLEOTIDE SEQUENCE [LARGE SCALE GENOMIC DNA]</scope>
    <source>
        <strain evidence="3 4">R3-3</strain>
    </source>
</reference>
<dbReference type="Gene3D" id="3.90.850.10">
    <property type="entry name" value="Fumarylacetoacetase-like, C-terminal domain"/>
    <property type="match status" value="1"/>
</dbReference>
<evidence type="ECO:0000256" key="1">
    <source>
        <dbReference type="ARBA" id="ARBA00023239"/>
    </source>
</evidence>
<dbReference type="GO" id="GO:0016787">
    <property type="term" value="F:hydrolase activity"/>
    <property type="evidence" value="ECO:0007669"/>
    <property type="project" value="UniProtKB-KW"/>
</dbReference>
<gene>
    <name evidence="3" type="ORF">SNE35_10815</name>
</gene>
<accession>A0ABU5DFD8</accession>
<keyword evidence="4" id="KW-1185">Reference proteome</keyword>
<evidence type="ECO:0000259" key="2">
    <source>
        <dbReference type="Pfam" id="PF01557"/>
    </source>
</evidence>